<evidence type="ECO:0000313" key="6">
    <source>
        <dbReference type="Proteomes" id="UP000487268"/>
    </source>
</evidence>
<evidence type="ECO:0000256" key="2">
    <source>
        <dbReference type="ARBA" id="ARBA00022963"/>
    </source>
</evidence>
<dbReference type="InterPro" id="IPR029058">
    <property type="entry name" value="AB_hydrolase_fold"/>
</dbReference>
<keyword evidence="1" id="KW-0378">Hydrolase</keyword>
<sequence length="411" mass="44281">MPVLRRVTVMATALALLPVAPASAAPRPPALRPPALRPPARALTMTLPAPTGRYPVGTLPLRLVDRSRHDSLRPSRPYRELMVSLWYPARGPREGPAAPQMPARAAADFDRNTASDLGIAPGRVDWAATRTHARTAVPARRGRRPVIVYSPGLDGPRTLGTVLVEDLASRGYVVVAVDHTYQPDQVEFPGGRVERGRLPDDPTEEEFDALVKTLFATRRADIGFVLDRLARIDRGAAAAATPLGRARLAGTMDLSRVGVFGHSFGGAAAAQTVHDDPRVDAGANLDGRLVGPVVATGVTKPFLQVAGETTTRETEPSWRDFRAHSTGWKREVRIAGTRHLSFMDLQAMLPQLARRLPGLPLADLVGTIDPARSVAVQRACLAAFFDLHLRGRPTAAFDRPDPATPEVTPIP</sequence>
<proteinExistence type="predicted"/>
<keyword evidence="2" id="KW-0442">Lipid degradation</keyword>
<feature type="chain" id="PRO_5029509280" description="Lipase" evidence="4">
    <location>
        <begin position="25"/>
        <end position="411"/>
    </location>
</feature>
<dbReference type="Gene3D" id="3.40.50.1820">
    <property type="entry name" value="alpha/beta hydrolase"/>
    <property type="match status" value="1"/>
</dbReference>
<dbReference type="GO" id="GO:0003847">
    <property type="term" value="F:1-alkyl-2-acetylglycerophosphocholine esterase activity"/>
    <property type="evidence" value="ECO:0007669"/>
    <property type="project" value="TreeGrafter"/>
</dbReference>
<dbReference type="PANTHER" id="PTHR10272:SF0">
    <property type="entry name" value="PLATELET-ACTIVATING FACTOR ACETYLHYDROLASE"/>
    <property type="match status" value="1"/>
</dbReference>
<comment type="caution">
    <text evidence="5">The sequence shown here is derived from an EMBL/GenBank/DDBJ whole genome shotgun (WGS) entry which is preliminary data.</text>
</comment>
<feature type="signal peptide" evidence="4">
    <location>
        <begin position="1"/>
        <end position="24"/>
    </location>
</feature>
<evidence type="ECO:0000313" key="5">
    <source>
        <dbReference type="EMBL" id="MQY07473.1"/>
    </source>
</evidence>
<accession>A0A7K0C1Y1</accession>
<dbReference type="RefSeq" id="WP_153537273.1">
    <property type="nucleotide sequence ID" value="NZ_WEGH01000003.1"/>
</dbReference>
<evidence type="ECO:0000256" key="1">
    <source>
        <dbReference type="ARBA" id="ARBA00022801"/>
    </source>
</evidence>
<organism evidence="5 6">
    <name type="scientific">Actinomadura macrotermitis</name>
    <dbReference type="NCBI Taxonomy" id="2585200"/>
    <lineage>
        <taxon>Bacteria</taxon>
        <taxon>Bacillati</taxon>
        <taxon>Actinomycetota</taxon>
        <taxon>Actinomycetes</taxon>
        <taxon>Streptosporangiales</taxon>
        <taxon>Thermomonosporaceae</taxon>
        <taxon>Actinomadura</taxon>
    </lineage>
</organism>
<dbReference type="SUPFAM" id="SSF53474">
    <property type="entry name" value="alpha/beta-Hydrolases"/>
    <property type="match status" value="1"/>
</dbReference>
<dbReference type="Pfam" id="PF03403">
    <property type="entry name" value="PAF-AH_p_II"/>
    <property type="match status" value="1"/>
</dbReference>
<dbReference type="OrthoDB" id="569821at2"/>
<dbReference type="GO" id="GO:0016042">
    <property type="term" value="P:lipid catabolic process"/>
    <property type="evidence" value="ECO:0007669"/>
    <property type="project" value="UniProtKB-KW"/>
</dbReference>
<dbReference type="AlphaFoldDB" id="A0A7K0C1Y1"/>
<dbReference type="Proteomes" id="UP000487268">
    <property type="component" value="Unassembled WGS sequence"/>
</dbReference>
<keyword evidence="4" id="KW-0732">Signal</keyword>
<evidence type="ECO:0000256" key="3">
    <source>
        <dbReference type="ARBA" id="ARBA00023098"/>
    </source>
</evidence>
<evidence type="ECO:0000256" key="4">
    <source>
        <dbReference type="SAM" id="SignalP"/>
    </source>
</evidence>
<reference evidence="5 6" key="1">
    <citation type="submission" date="2019-10" db="EMBL/GenBank/DDBJ databases">
        <title>Actinomadura rubteroloni sp. nov. and Actinomadura macrotermitis sp. nov., isolated from the gut of fungus growing-termite Macrotermes natalensis.</title>
        <authorList>
            <person name="Benndorf R."/>
            <person name="Martin K."/>
            <person name="Kuefner M."/>
            <person name="De Beer W."/>
            <person name="Kaster A.-K."/>
            <person name="Vollmers J."/>
            <person name="Poulsen M."/>
            <person name="Beemelmanns C."/>
        </authorList>
    </citation>
    <scope>NUCLEOTIDE SEQUENCE [LARGE SCALE GENOMIC DNA]</scope>
    <source>
        <strain evidence="5 6">RB68</strain>
    </source>
</reference>
<evidence type="ECO:0008006" key="7">
    <source>
        <dbReference type="Google" id="ProtNLM"/>
    </source>
</evidence>
<protein>
    <recommendedName>
        <fullName evidence="7">Lipase</fullName>
    </recommendedName>
</protein>
<dbReference type="EMBL" id="WEGH01000003">
    <property type="protein sequence ID" value="MQY07473.1"/>
    <property type="molecule type" value="Genomic_DNA"/>
</dbReference>
<gene>
    <name evidence="5" type="ORF">ACRB68_55740</name>
</gene>
<dbReference type="PANTHER" id="PTHR10272">
    <property type="entry name" value="PLATELET-ACTIVATING FACTOR ACETYLHYDROLASE"/>
    <property type="match status" value="1"/>
</dbReference>
<keyword evidence="6" id="KW-1185">Reference proteome</keyword>
<keyword evidence="3" id="KW-0443">Lipid metabolism</keyword>
<name>A0A7K0C1Y1_9ACTN</name>